<evidence type="ECO:0000313" key="3">
    <source>
        <dbReference type="Proteomes" id="UP001156215"/>
    </source>
</evidence>
<accession>A0A9E9LWV5</accession>
<feature type="chain" id="PRO_5038396851" evidence="1">
    <location>
        <begin position="23"/>
        <end position="181"/>
    </location>
</feature>
<dbReference type="Pfam" id="PF10986">
    <property type="entry name" value="ZrgA"/>
    <property type="match status" value="1"/>
</dbReference>
<dbReference type="RefSeq" id="WP_269309174.1">
    <property type="nucleotide sequence ID" value="NZ_CP098242.1"/>
</dbReference>
<feature type="signal peptide" evidence="1">
    <location>
        <begin position="1"/>
        <end position="22"/>
    </location>
</feature>
<dbReference type="KEGG" id="ovb:NB640_00415"/>
<evidence type="ECO:0000256" key="1">
    <source>
        <dbReference type="SAM" id="SignalP"/>
    </source>
</evidence>
<protein>
    <submittedName>
        <fullName evidence="2">DUF2796 domain-containing protein</fullName>
    </submittedName>
</protein>
<gene>
    <name evidence="2" type="ORF">NB640_00415</name>
</gene>
<organism evidence="2 3">
    <name type="scientific">Oxalobacter vibrioformis</name>
    <dbReference type="NCBI Taxonomy" id="933080"/>
    <lineage>
        <taxon>Bacteria</taxon>
        <taxon>Pseudomonadati</taxon>
        <taxon>Pseudomonadota</taxon>
        <taxon>Betaproteobacteria</taxon>
        <taxon>Burkholderiales</taxon>
        <taxon>Oxalobacteraceae</taxon>
        <taxon>Oxalobacter</taxon>
    </lineage>
</organism>
<name>A0A9E9LWV5_9BURK</name>
<reference evidence="2" key="1">
    <citation type="journal article" date="2022" name="Front. Microbiol.">
        <title>New perspectives on an old grouping: The genomic and phenotypic variability of Oxalobacter formigenes and the implications for calcium oxalate stone prevention.</title>
        <authorList>
            <person name="Chmiel J.A."/>
            <person name="Carr C."/>
            <person name="Stuivenberg G.A."/>
            <person name="Venema R."/>
            <person name="Chanyi R.M."/>
            <person name="Al K.F."/>
            <person name="Giguere D."/>
            <person name="Say H."/>
            <person name="Akouris P.P."/>
            <person name="Dominguez Romero S.A."/>
            <person name="Kwong A."/>
            <person name="Tai V."/>
            <person name="Koval S.F."/>
            <person name="Razvi H."/>
            <person name="Bjazevic J."/>
            <person name="Burton J.P."/>
        </authorList>
    </citation>
    <scope>NUCLEOTIDE SEQUENCE</scope>
    <source>
        <strain evidence="2">WoOx3</strain>
    </source>
</reference>
<keyword evidence="3" id="KW-1185">Reference proteome</keyword>
<keyword evidence="1" id="KW-0732">Signal</keyword>
<evidence type="ECO:0000313" key="2">
    <source>
        <dbReference type="EMBL" id="WAW10172.1"/>
    </source>
</evidence>
<dbReference type="EMBL" id="CP098242">
    <property type="protein sequence ID" value="WAW10172.1"/>
    <property type="molecule type" value="Genomic_DNA"/>
</dbReference>
<dbReference type="AlphaFoldDB" id="A0A9E9LWV5"/>
<dbReference type="Proteomes" id="UP001156215">
    <property type="component" value="Chromosome"/>
</dbReference>
<sequence>MKKRLLMAGLVLGSMVSVSAFAHGKHVHGEAEMEVALEGNELAIGISGPLANFLGFEHAPKDERQKKALIDMTGDLHEGGRLFELNAEAACSFTSSQVAVRKGDKRVNPIMLQTLGGTEKDGHADMDASYVFSCKKPDALKSITVRLFARFPGLTELDVQMVLPKKQMSAELTPKKPQLSW</sequence>
<proteinExistence type="predicted"/>
<dbReference type="InterPro" id="IPR021253">
    <property type="entry name" value="ZrgA-like"/>
</dbReference>